<evidence type="ECO:0000313" key="2">
    <source>
        <dbReference type="EMBL" id="SDN26869.1"/>
    </source>
</evidence>
<protein>
    <recommendedName>
        <fullName evidence="1">AAA domain-containing protein</fullName>
    </recommendedName>
</protein>
<accession>A0A1G9ZZI4</accession>
<dbReference type="InterPro" id="IPR041682">
    <property type="entry name" value="AAA_14"/>
</dbReference>
<reference evidence="3" key="1">
    <citation type="submission" date="2016-10" db="EMBL/GenBank/DDBJ databases">
        <authorList>
            <person name="Varghese N."/>
            <person name="Submissions S."/>
        </authorList>
    </citation>
    <scope>NUCLEOTIDE SEQUENCE [LARGE SCALE GENOMIC DNA]</scope>
    <source>
        <strain evidence="3">DSM 27982</strain>
    </source>
</reference>
<proteinExistence type="predicted"/>
<dbReference type="Proteomes" id="UP000198541">
    <property type="component" value="Unassembled WGS sequence"/>
</dbReference>
<gene>
    <name evidence="2" type="ORF">SAMN05216355_101499</name>
</gene>
<dbReference type="AlphaFoldDB" id="A0A1G9ZZI4"/>
<dbReference type="Pfam" id="PF13173">
    <property type="entry name" value="AAA_14"/>
    <property type="match status" value="1"/>
</dbReference>
<evidence type="ECO:0000259" key="1">
    <source>
        <dbReference type="Pfam" id="PF13173"/>
    </source>
</evidence>
<name>A0A1G9ZZI4_9ACTO</name>
<feature type="domain" description="AAA" evidence="1">
    <location>
        <begin position="25"/>
        <end position="109"/>
    </location>
</feature>
<dbReference type="EMBL" id="FNIM01000001">
    <property type="protein sequence ID" value="SDN26869.1"/>
    <property type="molecule type" value="Genomic_DNA"/>
</dbReference>
<sequence length="130" mass="13557">MADVSCRPRVVDAPVDGVLGYSGGLLIEGVRACGKTMTGLQHAASEVTLDSGLPQIRAALDLDPALLLDGDTPRLIDEWQLAPDLWNAVRREIDARRSPGQFILTGSSVPAEDATRCSGATASPGCGCDP</sequence>
<evidence type="ECO:0000313" key="3">
    <source>
        <dbReference type="Proteomes" id="UP000198541"/>
    </source>
</evidence>
<keyword evidence="3" id="KW-1185">Reference proteome</keyword>
<organism evidence="2 3">
    <name type="scientific">Actinomyces ruminicola</name>
    <dbReference type="NCBI Taxonomy" id="332524"/>
    <lineage>
        <taxon>Bacteria</taxon>
        <taxon>Bacillati</taxon>
        <taxon>Actinomycetota</taxon>
        <taxon>Actinomycetes</taxon>
        <taxon>Actinomycetales</taxon>
        <taxon>Actinomycetaceae</taxon>
        <taxon>Actinomyces</taxon>
    </lineage>
</organism>